<dbReference type="Proteomes" id="UP001163321">
    <property type="component" value="Chromosome 7"/>
</dbReference>
<proteinExistence type="predicted"/>
<accession>A0ACC0VUM6</accession>
<dbReference type="EMBL" id="CM047586">
    <property type="protein sequence ID" value="KAI9909619.1"/>
    <property type="molecule type" value="Genomic_DNA"/>
</dbReference>
<evidence type="ECO:0000313" key="2">
    <source>
        <dbReference type="Proteomes" id="UP001163321"/>
    </source>
</evidence>
<protein>
    <submittedName>
        <fullName evidence="1">Uncharacterized protein</fullName>
    </submittedName>
</protein>
<name>A0ACC0VUM6_9STRA</name>
<evidence type="ECO:0000313" key="1">
    <source>
        <dbReference type="EMBL" id="KAI9909619.1"/>
    </source>
</evidence>
<keyword evidence="2" id="KW-1185">Reference proteome</keyword>
<reference evidence="1 2" key="1">
    <citation type="journal article" date="2022" name="bioRxiv">
        <title>The genome of the oomycete Peronosclerospora sorghi, a cosmopolitan pathogen of maize and sorghum, is inflated with dispersed pseudogenes.</title>
        <authorList>
            <person name="Fletcher K."/>
            <person name="Martin F."/>
            <person name="Isakeit T."/>
            <person name="Cavanaugh K."/>
            <person name="Magill C."/>
            <person name="Michelmore R."/>
        </authorList>
    </citation>
    <scope>NUCLEOTIDE SEQUENCE [LARGE SCALE GENOMIC DNA]</scope>
    <source>
        <strain evidence="1">P6</strain>
    </source>
</reference>
<organism evidence="1 2">
    <name type="scientific">Peronosclerospora sorghi</name>
    <dbReference type="NCBI Taxonomy" id="230839"/>
    <lineage>
        <taxon>Eukaryota</taxon>
        <taxon>Sar</taxon>
        <taxon>Stramenopiles</taxon>
        <taxon>Oomycota</taxon>
        <taxon>Peronosporomycetes</taxon>
        <taxon>Peronosporales</taxon>
        <taxon>Peronosporaceae</taxon>
        <taxon>Peronosclerospora</taxon>
    </lineage>
</organism>
<gene>
    <name evidence="1" type="ORF">PsorP6_015007</name>
</gene>
<comment type="caution">
    <text evidence="1">The sequence shown here is derived from an EMBL/GenBank/DDBJ whole genome shotgun (WGS) entry which is preliminary data.</text>
</comment>
<sequence length="282" mass="31842">MKRMVDIGDFPPQRACLDVAEGHRPLVNVLNGLVASFFVDSITCRRDVYLPKDVVNLRIGTKDLTELLGASHVMGLSVQVTTRNKRDPRLVRENHPLVAHPLEHELAPQRFEVQKVPIEHGVEYFLLVLDHVSLLPIPCTDRVERTTVHGLACPLFDYEVHFQRQLLDHASQRLHLLPSSLHIPSLSLHLIVPTSGTLGCAWFAVPRGFRRLRLLIEKETAKLSQIVHTTKVRTYVGTLLSDLKRFHHHHVYLRNGLNLVATTLGKTPSALCCIFTPFSLNS</sequence>